<reference evidence="2 3" key="1">
    <citation type="submission" date="2020-07" db="EMBL/GenBank/DDBJ databases">
        <title>Gai3-2, isolated from salt lake.</title>
        <authorList>
            <person name="Cui H."/>
            <person name="Shi X."/>
        </authorList>
    </citation>
    <scope>NUCLEOTIDE SEQUENCE [LARGE SCALE GENOMIC DNA]</scope>
    <source>
        <strain evidence="2 3">Gai3-2</strain>
        <plasmid evidence="2 3">unnamed3</plasmid>
    </source>
</reference>
<geneLocation type="plasmid" evidence="2 3">
    <name>unnamed3</name>
</geneLocation>
<dbReference type="PRINTS" id="PR01713">
    <property type="entry name" value="NUCEPIMERASE"/>
</dbReference>
<dbReference type="Gene3D" id="3.40.50.720">
    <property type="entry name" value="NAD(P)-binding Rossmann-like Domain"/>
    <property type="match status" value="1"/>
</dbReference>
<dbReference type="Gene3D" id="3.90.25.10">
    <property type="entry name" value="UDP-galactose 4-epimerase, domain 1"/>
    <property type="match status" value="1"/>
</dbReference>
<sequence>MVHALVTGGAGFIGSHLAGALLERGHEVTILDNLDPYYDVTIKERNLETLESISATTDGELTVIKGSILNEKALGTAMRGADIVYHHAAKAGVGPSVDNPQEYTDVNVQGTLKVLDMARRFPREIRVVNASSSSVYGPADYTPIDEEHPTRPLSPYALTKLTTEHYCRLYTELHNVPTVNLRYFTVYGPRMRTGMAIPDFTARAVDDDATFTCLGDGFQSRDFTYVDDVVQANLAILETDMADGETINIGSGGNVTVAELIEYVQESLFVDKEIEYLPAREGGSRHTHADYEKARRLLGYRPRTNIWKGVDEFVDWYLENIEWYHPLALKEAV</sequence>
<feature type="domain" description="NAD(P)-binding" evidence="1">
    <location>
        <begin position="5"/>
        <end position="312"/>
    </location>
</feature>
<dbReference type="AlphaFoldDB" id="A0A7D5KGQ8"/>
<protein>
    <submittedName>
        <fullName evidence="2">GDP-mannose 4,6-dehydratase</fullName>
    </submittedName>
</protein>
<dbReference type="PANTHER" id="PTHR43000">
    <property type="entry name" value="DTDP-D-GLUCOSE 4,6-DEHYDRATASE-RELATED"/>
    <property type="match status" value="1"/>
</dbReference>
<evidence type="ECO:0000259" key="1">
    <source>
        <dbReference type="Pfam" id="PF16363"/>
    </source>
</evidence>
<name>A0A7D5KGQ8_9EURY</name>
<dbReference type="InterPro" id="IPR016040">
    <property type="entry name" value="NAD(P)-bd_dom"/>
</dbReference>
<evidence type="ECO:0000313" key="2">
    <source>
        <dbReference type="EMBL" id="QLG30017.1"/>
    </source>
</evidence>
<dbReference type="Proteomes" id="UP000509750">
    <property type="component" value="Plasmid unnamed3"/>
</dbReference>
<dbReference type="OrthoDB" id="4907at2157"/>
<dbReference type="InterPro" id="IPR036291">
    <property type="entry name" value="NAD(P)-bd_dom_sf"/>
</dbReference>
<dbReference type="EMBL" id="CP058532">
    <property type="protein sequence ID" value="QLG30017.1"/>
    <property type="molecule type" value="Genomic_DNA"/>
</dbReference>
<dbReference type="RefSeq" id="WP_179171591.1">
    <property type="nucleotide sequence ID" value="NZ_CP058532.1"/>
</dbReference>
<keyword evidence="2" id="KW-0614">Plasmid</keyword>
<dbReference type="GeneID" id="56031295"/>
<dbReference type="Pfam" id="PF16363">
    <property type="entry name" value="GDP_Man_Dehyd"/>
    <property type="match status" value="1"/>
</dbReference>
<evidence type="ECO:0000313" key="3">
    <source>
        <dbReference type="Proteomes" id="UP000509750"/>
    </source>
</evidence>
<proteinExistence type="predicted"/>
<accession>A0A7D5KGQ8</accession>
<keyword evidence="3" id="KW-1185">Reference proteome</keyword>
<organism evidence="2 3">
    <name type="scientific">Halorarum halophilum</name>
    <dbReference type="NCBI Taxonomy" id="2743090"/>
    <lineage>
        <taxon>Archaea</taxon>
        <taxon>Methanobacteriati</taxon>
        <taxon>Methanobacteriota</taxon>
        <taxon>Stenosarchaea group</taxon>
        <taxon>Halobacteria</taxon>
        <taxon>Halobacteriales</taxon>
        <taxon>Haloferacaceae</taxon>
        <taxon>Halorarum</taxon>
    </lineage>
</organism>
<dbReference type="SUPFAM" id="SSF51735">
    <property type="entry name" value="NAD(P)-binding Rossmann-fold domains"/>
    <property type="match status" value="1"/>
</dbReference>
<gene>
    <name evidence="2" type="ORF">HUG10_20640</name>
</gene>
<dbReference type="KEGG" id="halg:HUG10_20640"/>